<dbReference type="InterPro" id="IPR037923">
    <property type="entry name" value="HTH-like"/>
</dbReference>
<dbReference type="SUPFAM" id="SSF46689">
    <property type="entry name" value="Homeodomain-like"/>
    <property type="match status" value="1"/>
</dbReference>
<proteinExistence type="predicted"/>
<evidence type="ECO:0000256" key="1">
    <source>
        <dbReference type="ARBA" id="ARBA00023015"/>
    </source>
</evidence>
<dbReference type="KEGG" id="nko:Niako_4277"/>
<evidence type="ECO:0000259" key="4">
    <source>
        <dbReference type="PROSITE" id="PS01124"/>
    </source>
</evidence>
<keyword evidence="3" id="KW-0804">Transcription</keyword>
<evidence type="ECO:0000256" key="3">
    <source>
        <dbReference type="ARBA" id="ARBA00023163"/>
    </source>
</evidence>
<dbReference type="PATRIC" id="fig|700598.3.peg.4379"/>
<reference evidence="5 6" key="1">
    <citation type="submission" date="2011-12" db="EMBL/GenBank/DDBJ databases">
        <title>The complete genome of Niastella koreensis GR20-10.</title>
        <authorList>
            <consortium name="US DOE Joint Genome Institute (JGI-PGF)"/>
            <person name="Lucas S."/>
            <person name="Han J."/>
            <person name="Lapidus A."/>
            <person name="Bruce D."/>
            <person name="Goodwin L."/>
            <person name="Pitluck S."/>
            <person name="Peters L."/>
            <person name="Kyrpides N."/>
            <person name="Mavromatis K."/>
            <person name="Ivanova N."/>
            <person name="Mikhailova N."/>
            <person name="Davenport K."/>
            <person name="Saunders E."/>
            <person name="Detter J.C."/>
            <person name="Tapia R."/>
            <person name="Han C."/>
            <person name="Land M."/>
            <person name="Hauser L."/>
            <person name="Markowitz V."/>
            <person name="Cheng J.-F."/>
            <person name="Hugenholtz P."/>
            <person name="Woyke T."/>
            <person name="Wu D."/>
            <person name="Tindall B."/>
            <person name="Pomrenke H."/>
            <person name="Brambilla E."/>
            <person name="Klenk H.-P."/>
            <person name="Eisen J.A."/>
        </authorList>
    </citation>
    <scope>NUCLEOTIDE SEQUENCE [LARGE SCALE GENOMIC DNA]</scope>
    <source>
        <strain evidence="6">DSM 17620 / KACC 11465 / NBRC 106392 / GR20-10</strain>
    </source>
</reference>
<evidence type="ECO:0000313" key="5">
    <source>
        <dbReference type="EMBL" id="AEW00548.1"/>
    </source>
</evidence>
<dbReference type="EMBL" id="CP003178">
    <property type="protein sequence ID" value="AEW00548.1"/>
    <property type="molecule type" value="Genomic_DNA"/>
</dbReference>
<dbReference type="STRING" id="700598.Niako_4277"/>
<dbReference type="GO" id="GO:0003700">
    <property type="term" value="F:DNA-binding transcription factor activity"/>
    <property type="evidence" value="ECO:0007669"/>
    <property type="project" value="InterPro"/>
</dbReference>
<dbReference type="InterPro" id="IPR009057">
    <property type="entry name" value="Homeodomain-like_sf"/>
</dbReference>
<dbReference type="Proteomes" id="UP000005438">
    <property type="component" value="Chromosome"/>
</dbReference>
<dbReference type="SUPFAM" id="SSF51215">
    <property type="entry name" value="Regulatory protein AraC"/>
    <property type="match status" value="1"/>
</dbReference>
<keyword evidence="1" id="KW-0805">Transcription regulation</keyword>
<name>G8TFU9_NIAKG</name>
<dbReference type="PANTHER" id="PTHR43280">
    <property type="entry name" value="ARAC-FAMILY TRANSCRIPTIONAL REGULATOR"/>
    <property type="match status" value="1"/>
</dbReference>
<dbReference type="PROSITE" id="PS01124">
    <property type="entry name" value="HTH_ARAC_FAMILY_2"/>
    <property type="match status" value="1"/>
</dbReference>
<dbReference type="SMART" id="SM00342">
    <property type="entry name" value="HTH_ARAC"/>
    <property type="match status" value="1"/>
</dbReference>
<dbReference type="Gene3D" id="1.10.10.60">
    <property type="entry name" value="Homeodomain-like"/>
    <property type="match status" value="1"/>
</dbReference>
<protein>
    <submittedName>
        <fullName evidence="5">Transcriptional regulator, AraC family</fullName>
    </submittedName>
</protein>
<feature type="domain" description="HTH araC/xylS-type" evidence="4">
    <location>
        <begin position="190"/>
        <end position="284"/>
    </location>
</feature>
<evidence type="ECO:0000256" key="2">
    <source>
        <dbReference type="ARBA" id="ARBA00023125"/>
    </source>
</evidence>
<keyword evidence="2" id="KW-0238">DNA-binding</keyword>
<dbReference type="eggNOG" id="COG2207">
    <property type="taxonomic scope" value="Bacteria"/>
</dbReference>
<accession>G8TFU9</accession>
<gene>
    <name evidence="5" type="ordered locus">Niako_4277</name>
</gene>
<organism evidence="5 6">
    <name type="scientific">Niastella koreensis (strain DSM 17620 / KACC 11465 / NBRC 106392 / GR20-10)</name>
    <dbReference type="NCBI Taxonomy" id="700598"/>
    <lineage>
        <taxon>Bacteria</taxon>
        <taxon>Pseudomonadati</taxon>
        <taxon>Bacteroidota</taxon>
        <taxon>Chitinophagia</taxon>
        <taxon>Chitinophagales</taxon>
        <taxon>Chitinophagaceae</taxon>
        <taxon>Niastella</taxon>
    </lineage>
</organism>
<dbReference type="PANTHER" id="PTHR43280:SF32">
    <property type="entry name" value="TRANSCRIPTIONAL REGULATORY PROTEIN"/>
    <property type="match status" value="1"/>
</dbReference>
<dbReference type="InterPro" id="IPR018060">
    <property type="entry name" value="HTH_AraC"/>
</dbReference>
<dbReference type="AlphaFoldDB" id="G8TFU9"/>
<dbReference type="Pfam" id="PF12833">
    <property type="entry name" value="HTH_18"/>
    <property type="match status" value="1"/>
</dbReference>
<sequence length="286" mass="32730">MGMQTIHTFPKNLSQHNQLPIRIVSPGFGHLPSTTANRAGFTHRLSYYFFLFMLEGSSQFSVDGELFDVGKHELLFTSPHQIQQWPGKVHGKDYYKLGFDQECLSRLPRQYPFLLNPLNQQKIHFSSTAAIRVRAIFEILLGLLTVPDTDPELILAHLNTLFTEINTAYFAADEKPPDNRLAQFIGFKIFVENSLTEHPTISEIAEKLALSTDSLNQLVKKYSGFSPKEFMNNRLILEARRRMHYSKPSSVKELAFELGFNDPDYFSRLFKKVTGKTITGYCKDLS</sequence>
<dbReference type="GO" id="GO:0043565">
    <property type="term" value="F:sequence-specific DNA binding"/>
    <property type="evidence" value="ECO:0007669"/>
    <property type="project" value="InterPro"/>
</dbReference>
<dbReference type="HOGENOM" id="CLU_000445_88_2_10"/>
<evidence type="ECO:0000313" key="6">
    <source>
        <dbReference type="Proteomes" id="UP000005438"/>
    </source>
</evidence>